<evidence type="ECO:0000313" key="7">
    <source>
        <dbReference type="EMBL" id="WAC14831.1"/>
    </source>
</evidence>
<dbReference type="GO" id="GO:0032259">
    <property type="term" value="P:methylation"/>
    <property type="evidence" value="ECO:0007669"/>
    <property type="project" value="UniProtKB-KW"/>
</dbReference>
<dbReference type="InterPro" id="IPR001077">
    <property type="entry name" value="COMT_C"/>
</dbReference>
<keyword evidence="3" id="KW-0949">S-adenosyl-L-methionine</keyword>
<dbReference type="GO" id="GO:0046983">
    <property type="term" value="F:protein dimerization activity"/>
    <property type="evidence" value="ECO:0007669"/>
    <property type="project" value="InterPro"/>
</dbReference>
<dbReference type="PANTHER" id="PTHR11746">
    <property type="entry name" value="O-METHYLTRANSFERASE"/>
    <property type="match status" value="1"/>
</dbReference>
<feature type="domain" description="O-methyltransferase C-terminal" evidence="5">
    <location>
        <begin position="120"/>
        <end position="329"/>
    </location>
</feature>
<name>A0A9E8NHM5_9BACT</name>
<dbReference type="Gene3D" id="1.10.10.10">
    <property type="entry name" value="Winged helix-like DNA-binding domain superfamily/Winged helix DNA-binding domain"/>
    <property type="match status" value="1"/>
</dbReference>
<dbReference type="SUPFAM" id="SSF53335">
    <property type="entry name" value="S-adenosyl-L-methionine-dependent methyltransferases"/>
    <property type="match status" value="1"/>
</dbReference>
<dbReference type="Gene3D" id="3.40.50.150">
    <property type="entry name" value="Vaccinia Virus protein VP39"/>
    <property type="match status" value="1"/>
</dbReference>
<dbReference type="KEGG" id="dpf:ON006_12880"/>
<feature type="domain" description="O-methyltransferase dimerisation" evidence="6">
    <location>
        <begin position="19"/>
        <end position="97"/>
    </location>
</feature>
<dbReference type="InterPro" id="IPR012967">
    <property type="entry name" value="COMT_dimerisation"/>
</dbReference>
<dbReference type="Pfam" id="PF00891">
    <property type="entry name" value="Methyltransf_2"/>
    <property type="match status" value="1"/>
</dbReference>
<evidence type="ECO:0000313" key="8">
    <source>
        <dbReference type="Proteomes" id="UP001164653"/>
    </source>
</evidence>
<dbReference type="RefSeq" id="WP_244820199.1">
    <property type="nucleotide sequence ID" value="NZ_CP112998.1"/>
</dbReference>
<organism evidence="7 8">
    <name type="scientific">Dyadobacter pollutisoli</name>
    <dbReference type="NCBI Taxonomy" id="2910158"/>
    <lineage>
        <taxon>Bacteria</taxon>
        <taxon>Pseudomonadati</taxon>
        <taxon>Bacteroidota</taxon>
        <taxon>Cytophagia</taxon>
        <taxon>Cytophagales</taxon>
        <taxon>Spirosomataceae</taxon>
        <taxon>Dyadobacter</taxon>
    </lineage>
</organism>
<keyword evidence="1 7" id="KW-0489">Methyltransferase</keyword>
<evidence type="ECO:0000259" key="6">
    <source>
        <dbReference type="Pfam" id="PF08100"/>
    </source>
</evidence>
<dbReference type="InterPro" id="IPR036390">
    <property type="entry name" value="WH_DNA-bd_sf"/>
</dbReference>
<gene>
    <name evidence="7" type="ORF">ON006_12880</name>
</gene>
<evidence type="ECO:0000256" key="3">
    <source>
        <dbReference type="ARBA" id="ARBA00022691"/>
    </source>
</evidence>
<dbReference type="SUPFAM" id="SSF46785">
    <property type="entry name" value="Winged helix' DNA-binding domain"/>
    <property type="match status" value="1"/>
</dbReference>
<evidence type="ECO:0000256" key="2">
    <source>
        <dbReference type="ARBA" id="ARBA00022679"/>
    </source>
</evidence>
<dbReference type="InterPro" id="IPR016461">
    <property type="entry name" value="COMT-like"/>
</dbReference>
<dbReference type="InterPro" id="IPR029063">
    <property type="entry name" value="SAM-dependent_MTases_sf"/>
</dbReference>
<keyword evidence="8" id="KW-1185">Reference proteome</keyword>
<dbReference type="GO" id="GO:0008171">
    <property type="term" value="F:O-methyltransferase activity"/>
    <property type="evidence" value="ECO:0007669"/>
    <property type="project" value="InterPro"/>
</dbReference>
<dbReference type="PIRSF" id="PIRSF005739">
    <property type="entry name" value="O-mtase"/>
    <property type="match status" value="1"/>
</dbReference>
<reference evidence="7" key="1">
    <citation type="submission" date="2022-11" db="EMBL/GenBank/DDBJ databases">
        <title>Dyadobacter pollutisoli sp. nov., isolated from plastic dumped soil.</title>
        <authorList>
            <person name="Kim J.M."/>
            <person name="Kim K.R."/>
            <person name="Lee J.K."/>
            <person name="Hao L."/>
            <person name="Jeon C.O."/>
        </authorList>
    </citation>
    <scope>NUCLEOTIDE SEQUENCE</scope>
    <source>
        <strain evidence="7">U1</strain>
    </source>
</reference>
<keyword evidence="2" id="KW-0808">Transferase</keyword>
<evidence type="ECO:0000259" key="5">
    <source>
        <dbReference type="Pfam" id="PF00891"/>
    </source>
</evidence>
<accession>A0A9E8NHM5</accession>
<dbReference type="InterPro" id="IPR036388">
    <property type="entry name" value="WH-like_DNA-bd_sf"/>
</dbReference>
<dbReference type="Proteomes" id="UP001164653">
    <property type="component" value="Chromosome"/>
</dbReference>
<protein>
    <submittedName>
        <fullName evidence="7">Methyltransferase</fullName>
    </submittedName>
</protein>
<proteinExistence type="predicted"/>
<dbReference type="PROSITE" id="PS51683">
    <property type="entry name" value="SAM_OMT_II"/>
    <property type="match status" value="1"/>
</dbReference>
<evidence type="ECO:0000256" key="1">
    <source>
        <dbReference type="ARBA" id="ARBA00022603"/>
    </source>
</evidence>
<feature type="active site" description="Proton acceptor" evidence="4">
    <location>
        <position position="256"/>
    </location>
</feature>
<dbReference type="Pfam" id="PF08100">
    <property type="entry name" value="Dimerisation"/>
    <property type="match status" value="1"/>
</dbReference>
<sequence length="347" mass="37794">MTTNQSTEPSPGHILQMGTGFWASKVLLTAVEFDLFTLLADSNPLTAAQLKQKLNLHCSDRNMYDFLDTLTGFGFLNRTGILETAAYSNTPDTDLFLDLKKPTYVGGMLKMLNNRLYGFWGTLEEGLRTGKPQNEAKHGENLFDAIYKSPEQLESFMNAMTGIQIGAFMAFAQKFDFSKYKTLTDAGGSSGLLSTVVANHQAHMSCVSMDLPGVTAIAEKTIAKAGLNGRVKAVSGDFFNDAFPAADMVVMGNILHDWDEEQKLSLMKSAYAALPKGGVFVAIENVIDDDRKTNVFGLMMSLNMLIETGTGFDYTFADFTRWAQLVGFSSTSLLPLVGPTSAAIALK</sequence>
<dbReference type="AlphaFoldDB" id="A0A9E8NHM5"/>
<dbReference type="EMBL" id="CP112998">
    <property type="protein sequence ID" value="WAC14831.1"/>
    <property type="molecule type" value="Genomic_DNA"/>
</dbReference>
<evidence type="ECO:0000256" key="4">
    <source>
        <dbReference type="PIRSR" id="PIRSR005739-1"/>
    </source>
</evidence>